<feature type="compositionally biased region" description="Acidic residues" evidence="1">
    <location>
        <begin position="29"/>
        <end position="41"/>
    </location>
</feature>
<evidence type="ECO:0000256" key="1">
    <source>
        <dbReference type="SAM" id="MobiDB-lite"/>
    </source>
</evidence>
<keyword evidence="3" id="KW-1185">Reference proteome</keyword>
<evidence type="ECO:0000313" key="2">
    <source>
        <dbReference type="EMBL" id="KZP08224.1"/>
    </source>
</evidence>
<dbReference type="OrthoDB" id="2625942at2759"/>
<dbReference type="STRING" id="436010.A0A165X5H7"/>
<dbReference type="EMBL" id="KV417727">
    <property type="protein sequence ID" value="KZP08224.1"/>
    <property type="molecule type" value="Genomic_DNA"/>
</dbReference>
<organism evidence="2 3">
    <name type="scientific">Athelia psychrophila</name>
    <dbReference type="NCBI Taxonomy" id="1759441"/>
    <lineage>
        <taxon>Eukaryota</taxon>
        <taxon>Fungi</taxon>
        <taxon>Dikarya</taxon>
        <taxon>Basidiomycota</taxon>
        <taxon>Agaricomycotina</taxon>
        <taxon>Agaricomycetes</taxon>
        <taxon>Agaricomycetidae</taxon>
        <taxon>Atheliales</taxon>
        <taxon>Atheliaceae</taxon>
        <taxon>Athelia</taxon>
    </lineage>
</organism>
<evidence type="ECO:0000313" key="3">
    <source>
        <dbReference type="Proteomes" id="UP000076532"/>
    </source>
</evidence>
<gene>
    <name evidence="2" type="ORF">FIBSPDRAFT_964963</name>
</gene>
<feature type="region of interest" description="Disordered" evidence="1">
    <location>
        <begin position="13"/>
        <end position="41"/>
    </location>
</feature>
<dbReference type="AlphaFoldDB" id="A0A165X5H7"/>
<reference evidence="2 3" key="1">
    <citation type="journal article" date="2016" name="Mol. Biol. Evol.">
        <title>Comparative Genomics of Early-Diverging Mushroom-Forming Fungi Provides Insights into the Origins of Lignocellulose Decay Capabilities.</title>
        <authorList>
            <person name="Nagy L.G."/>
            <person name="Riley R."/>
            <person name="Tritt A."/>
            <person name="Adam C."/>
            <person name="Daum C."/>
            <person name="Floudas D."/>
            <person name="Sun H."/>
            <person name="Yadav J.S."/>
            <person name="Pangilinan J."/>
            <person name="Larsson K.H."/>
            <person name="Matsuura K."/>
            <person name="Barry K."/>
            <person name="Labutti K."/>
            <person name="Kuo R."/>
            <person name="Ohm R.A."/>
            <person name="Bhattacharya S.S."/>
            <person name="Shirouzu T."/>
            <person name="Yoshinaga Y."/>
            <person name="Martin F.M."/>
            <person name="Grigoriev I.V."/>
            <person name="Hibbett D.S."/>
        </authorList>
    </citation>
    <scope>NUCLEOTIDE SEQUENCE [LARGE SCALE GENOMIC DNA]</scope>
    <source>
        <strain evidence="2 3">CBS 109695</strain>
    </source>
</reference>
<dbReference type="Proteomes" id="UP000076532">
    <property type="component" value="Unassembled WGS sequence"/>
</dbReference>
<protein>
    <submittedName>
        <fullName evidence="2">Uncharacterized protein</fullName>
    </submittedName>
</protein>
<proteinExistence type="predicted"/>
<sequence>MLLLQSILSWNHQLPSPQNPPISGHDSDNDSDGDPSEDQEDCVVGSFCSMVDDMALAAAEDDEDCEPIHKNFECTAIASLFDFNEGHWVQLHTRSTMTSFDEELALYKVLDLDAEGEDDPDISVDDSTVDILFN</sequence>
<name>A0A165X5H7_9AGAM</name>
<accession>A0A165X5H7</accession>